<dbReference type="RefSeq" id="WP_341834344.1">
    <property type="nucleotide sequence ID" value="NZ_CP149822.1"/>
</dbReference>
<feature type="domain" description="WCX" evidence="2">
    <location>
        <begin position="172"/>
        <end position="245"/>
    </location>
</feature>
<dbReference type="Pfam" id="PF13280">
    <property type="entry name" value="WYL"/>
    <property type="match status" value="1"/>
</dbReference>
<reference evidence="4" key="1">
    <citation type="submission" date="2024-03" db="EMBL/GenBank/DDBJ databases">
        <title>Chitinophaga horti sp. nov., isolated from garden soil.</title>
        <authorList>
            <person name="Lee D.S."/>
            <person name="Han D.M."/>
            <person name="Baek J.H."/>
            <person name="Choi D.G."/>
            <person name="Jeon J.H."/>
            <person name="Jeon C.O."/>
        </authorList>
    </citation>
    <scope>NUCLEOTIDE SEQUENCE [LARGE SCALE GENOMIC DNA]</scope>
    <source>
        <strain evidence="4">GPA1</strain>
    </source>
</reference>
<name>A0ABZ2YHZ2_9BACT</name>
<sequence>MFNRTEAAALLTGEKLMEKHSDRSNQQQFSSAMQKIRAVLRGSDKDFLESLDENIAVLRDNRPDNEQQFPNRFLSDIQEGLANQKVLSVEYYSFYSDSTSRRDIEPIGIFHMHSSWHLIGWCRLRNDYRDFRADRIKSLHLSDQGFDKSKRITLQQYISKEYVSDPDQPSLIRVRIASEVARWLGQQKYYYGFVQEKVEAGHVEMDFLFHSLHYFSRWMLMLGKHATIVEPEDLKIIVRQQIAELGEHYS</sequence>
<evidence type="ECO:0000259" key="1">
    <source>
        <dbReference type="Pfam" id="PF13280"/>
    </source>
</evidence>
<dbReference type="PROSITE" id="PS52050">
    <property type="entry name" value="WYL"/>
    <property type="match status" value="1"/>
</dbReference>
<dbReference type="InterPro" id="IPR057727">
    <property type="entry name" value="WCX_dom"/>
</dbReference>
<dbReference type="EMBL" id="CP149822">
    <property type="protein sequence ID" value="WZN39355.1"/>
    <property type="molecule type" value="Genomic_DNA"/>
</dbReference>
<evidence type="ECO:0000259" key="2">
    <source>
        <dbReference type="Pfam" id="PF25583"/>
    </source>
</evidence>
<dbReference type="Proteomes" id="UP001485459">
    <property type="component" value="Chromosome"/>
</dbReference>
<protein>
    <submittedName>
        <fullName evidence="3">WYL domain-containing protein</fullName>
    </submittedName>
</protein>
<dbReference type="InterPro" id="IPR051534">
    <property type="entry name" value="CBASS_pafABC_assoc_protein"/>
</dbReference>
<dbReference type="InterPro" id="IPR026881">
    <property type="entry name" value="WYL_dom"/>
</dbReference>
<dbReference type="PANTHER" id="PTHR34580:SF3">
    <property type="entry name" value="PROTEIN PAFB"/>
    <property type="match status" value="1"/>
</dbReference>
<proteinExistence type="predicted"/>
<evidence type="ECO:0000313" key="4">
    <source>
        <dbReference type="Proteomes" id="UP001485459"/>
    </source>
</evidence>
<keyword evidence="4" id="KW-1185">Reference proteome</keyword>
<dbReference type="Pfam" id="PF25583">
    <property type="entry name" value="WCX"/>
    <property type="match status" value="1"/>
</dbReference>
<organism evidence="3 4">
    <name type="scientific">Chitinophaga pollutisoli</name>
    <dbReference type="NCBI Taxonomy" id="3133966"/>
    <lineage>
        <taxon>Bacteria</taxon>
        <taxon>Pseudomonadati</taxon>
        <taxon>Bacteroidota</taxon>
        <taxon>Chitinophagia</taxon>
        <taxon>Chitinophagales</taxon>
        <taxon>Chitinophagaceae</taxon>
        <taxon>Chitinophaga</taxon>
    </lineage>
</organism>
<gene>
    <name evidence="3" type="ORF">WJU16_15220</name>
</gene>
<dbReference type="PANTHER" id="PTHR34580">
    <property type="match status" value="1"/>
</dbReference>
<feature type="domain" description="WYL" evidence="1">
    <location>
        <begin position="73"/>
        <end position="140"/>
    </location>
</feature>
<evidence type="ECO:0000313" key="3">
    <source>
        <dbReference type="EMBL" id="WZN39355.1"/>
    </source>
</evidence>
<accession>A0ABZ2YHZ2</accession>